<dbReference type="KEGG" id="vg:14445572"/>
<protein>
    <submittedName>
        <fullName evidence="2">Uncharacterized protein</fullName>
    </submittedName>
</protein>
<evidence type="ECO:0000256" key="1">
    <source>
        <dbReference type="SAM" id="Phobius"/>
    </source>
</evidence>
<dbReference type="OrthoDB" id="35060at10239"/>
<dbReference type="EMBL" id="JX962719">
    <property type="protein sequence ID" value="AGC02018.1"/>
    <property type="molecule type" value="Genomic_DNA"/>
</dbReference>
<sequence length="272" mass="32287">MSVSKEYYGFPYCQYPCTYYDKLLYYSSKTTCFFMKLCGIGVYSKLIFGHNHHSIININNATNVKINEMKKYHKSKIKTTLIYGIVGGLVASPIIMGLYHYNYINDSYLLTGYKSIAIIFSHNIYKIIAHIYNNIQLSIKYNILSHGIKIMNHVENNNITHKNISKKEIRLNIHKNINKQKTQWIKYCSKNEINNYCIFNSYYINLMCNFENEYLADEFMEKLQQLSIMQIDDMAKNTNILDKMRNDFIKDKMYIYLMNKYKNIYKSAEINQ</sequence>
<accession>L7RD67</accession>
<reference evidence="2 3" key="1">
    <citation type="journal article" date="2012" name="Genome Biol. Evol.">
        <title>Related Giant Viruses in Distant Locations and Different Habitats: Acanthamoeba polyphaga moumouvirus Represents a Third Lineage of the Mimiviridae That Is Close to the Megavirus Lineage.</title>
        <authorList>
            <person name="Yoosuf N."/>
            <person name="Yutin N."/>
            <person name="Colson P."/>
            <person name="Shabalina S.A."/>
            <person name="Pagnier I."/>
            <person name="Robert C."/>
            <person name="Azza S."/>
            <person name="Klose T."/>
            <person name="Wong J."/>
            <person name="Rossmann M.G."/>
            <person name="La Scola B."/>
            <person name="Raoult D."/>
            <person name="Koonin E.V."/>
        </authorList>
    </citation>
    <scope>NUCLEOTIDE SEQUENCE [LARGE SCALE GENOMIC DNA]</scope>
    <source>
        <strain evidence="2 3">M10A</strain>
    </source>
</reference>
<keyword evidence="1" id="KW-0472">Membrane</keyword>
<evidence type="ECO:0000313" key="3">
    <source>
        <dbReference type="Proteomes" id="UP000201640"/>
    </source>
</evidence>
<keyword evidence="1" id="KW-0812">Transmembrane</keyword>
<name>L7RD67_9VIRU</name>
<dbReference type="Proteomes" id="UP000201640">
    <property type="component" value="Segment"/>
</dbReference>
<keyword evidence="3" id="KW-1185">Reference proteome</keyword>
<organism evidence="2 3">
    <name type="scientific">Acanthamoeba polyphaga moumouvirus</name>
    <dbReference type="NCBI Taxonomy" id="1269028"/>
    <lineage>
        <taxon>Viruses</taxon>
        <taxon>Varidnaviria</taxon>
        <taxon>Bamfordvirae</taxon>
        <taxon>Nucleocytoviricota</taxon>
        <taxon>Megaviricetes</taxon>
        <taxon>Imitervirales</taxon>
        <taxon>Mimiviridae</taxon>
        <taxon>Megamimivirinae</taxon>
        <taxon>Moumouvirus</taxon>
    </lineage>
</organism>
<evidence type="ECO:0000313" key="2">
    <source>
        <dbReference type="EMBL" id="AGC02018.1"/>
    </source>
</evidence>
<proteinExistence type="predicted"/>
<dbReference type="RefSeq" id="YP_007354454.1">
    <property type="nucleotide sequence ID" value="NC_020104.1"/>
</dbReference>
<dbReference type="GeneID" id="14445572"/>
<gene>
    <name evidence="2" type="ORF">Moumou_00484</name>
</gene>
<feature type="transmembrane region" description="Helical" evidence="1">
    <location>
        <begin position="80"/>
        <end position="101"/>
    </location>
</feature>
<keyword evidence="1" id="KW-1133">Transmembrane helix</keyword>